<dbReference type="EMBL" id="BMAO01026012">
    <property type="protein sequence ID" value="GFR06449.1"/>
    <property type="molecule type" value="Genomic_DNA"/>
</dbReference>
<comment type="caution">
    <text evidence="5">The sequence shown here is derived from an EMBL/GenBank/DDBJ whole genome shotgun (WGS) entry which is preliminary data.</text>
</comment>
<evidence type="ECO:0000256" key="2">
    <source>
        <dbReference type="ARBA" id="ARBA00022525"/>
    </source>
</evidence>
<evidence type="ECO:0008006" key="7">
    <source>
        <dbReference type="Google" id="ProtNLM"/>
    </source>
</evidence>
<dbReference type="PANTHER" id="PTHR34399:SF6">
    <property type="entry name" value="AVIDIN-LIKE"/>
    <property type="match status" value="1"/>
</dbReference>
<gene>
    <name evidence="5" type="ORF">TNCT_605481</name>
</gene>
<comment type="subcellular location">
    <subcellularLocation>
        <location evidence="1">Secreted</location>
    </subcellularLocation>
</comment>
<evidence type="ECO:0000256" key="1">
    <source>
        <dbReference type="ARBA" id="ARBA00004613"/>
    </source>
</evidence>
<feature type="non-terminal residue" evidence="5">
    <location>
        <position position="1"/>
    </location>
</feature>
<name>A0A8X6GN27_TRICU</name>
<evidence type="ECO:0000313" key="6">
    <source>
        <dbReference type="Proteomes" id="UP000887116"/>
    </source>
</evidence>
<reference evidence="5" key="1">
    <citation type="submission" date="2020-07" db="EMBL/GenBank/DDBJ databases">
        <title>Multicomponent nature underlies the extraordinary mechanical properties of spider dragline silk.</title>
        <authorList>
            <person name="Kono N."/>
            <person name="Nakamura H."/>
            <person name="Mori M."/>
            <person name="Yoshida Y."/>
            <person name="Ohtoshi R."/>
            <person name="Malay A.D."/>
            <person name="Moran D.A.P."/>
            <person name="Tomita M."/>
            <person name="Numata K."/>
            <person name="Arakawa K."/>
        </authorList>
    </citation>
    <scope>NUCLEOTIDE SEQUENCE</scope>
</reference>
<dbReference type="InterPro" id="IPR036896">
    <property type="entry name" value="Avidin-like_sf"/>
</dbReference>
<dbReference type="Pfam" id="PF01382">
    <property type="entry name" value="Avidin"/>
    <property type="match status" value="1"/>
</dbReference>
<dbReference type="AlphaFoldDB" id="A0A8X6GN27"/>
<dbReference type="SUPFAM" id="SSF50876">
    <property type="entry name" value="Avidin/streptavidin"/>
    <property type="match status" value="1"/>
</dbReference>
<dbReference type="OrthoDB" id="2821340at2759"/>
<feature type="signal peptide" evidence="4">
    <location>
        <begin position="1"/>
        <end position="18"/>
    </location>
</feature>
<protein>
    <recommendedName>
        <fullName evidence="7">AVID protein</fullName>
    </recommendedName>
</protein>
<dbReference type="GO" id="GO:0005576">
    <property type="term" value="C:extracellular region"/>
    <property type="evidence" value="ECO:0007669"/>
    <property type="project" value="UniProtKB-SubCell"/>
</dbReference>
<dbReference type="InterPro" id="IPR051764">
    <property type="entry name" value="Avidin/Streptavidin-rel"/>
</dbReference>
<evidence type="ECO:0000256" key="3">
    <source>
        <dbReference type="ARBA" id="ARBA00022729"/>
    </source>
</evidence>
<keyword evidence="6" id="KW-1185">Reference proteome</keyword>
<dbReference type="Proteomes" id="UP000887116">
    <property type="component" value="Unassembled WGS sequence"/>
</dbReference>
<proteinExistence type="predicted"/>
<dbReference type="InterPro" id="IPR005468">
    <property type="entry name" value="Avidin/str"/>
</dbReference>
<keyword evidence="2" id="KW-0964">Secreted</keyword>
<sequence>MSAASLLVFCLGLTLAYGNPTRSPCSDLSGTWSNQLGSNMTIKRVDDSSMITGRYHTAVESSRELPLFLLILL</sequence>
<evidence type="ECO:0000313" key="5">
    <source>
        <dbReference type="EMBL" id="GFR06449.1"/>
    </source>
</evidence>
<feature type="chain" id="PRO_5036459873" description="AVID protein" evidence="4">
    <location>
        <begin position="19"/>
        <end position="73"/>
    </location>
</feature>
<accession>A0A8X6GN27</accession>
<dbReference type="Gene3D" id="2.40.128.30">
    <property type="entry name" value="Avidin-like"/>
    <property type="match status" value="1"/>
</dbReference>
<dbReference type="GO" id="GO:0009374">
    <property type="term" value="F:biotin binding"/>
    <property type="evidence" value="ECO:0007669"/>
    <property type="project" value="InterPro"/>
</dbReference>
<organism evidence="5 6">
    <name type="scientific">Trichonephila clavata</name>
    <name type="common">Joro spider</name>
    <name type="synonym">Nephila clavata</name>
    <dbReference type="NCBI Taxonomy" id="2740835"/>
    <lineage>
        <taxon>Eukaryota</taxon>
        <taxon>Metazoa</taxon>
        <taxon>Ecdysozoa</taxon>
        <taxon>Arthropoda</taxon>
        <taxon>Chelicerata</taxon>
        <taxon>Arachnida</taxon>
        <taxon>Araneae</taxon>
        <taxon>Araneomorphae</taxon>
        <taxon>Entelegynae</taxon>
        <taxon>Araneoidea</taxon>
        <taxon>Nephilidae</taxon>
        <taxon>Trichonephila</taxon>
    </lineage>
</organism>
<evidence type="ECO:0000256" key="4">
    <source>
        <dbReference type="SAM" id="SignalP"/>
    </source>
</evidence>
<keyword evidence="3 4" id="KW-0732">Signal</keyword>
<dbReference type="PANTHER" id="PTHR34399">
    <property type="entry name" value="AVIDIN-RELATED"/>
    <property type="match status" value="1"/>
</dbReference>